<keyword evidence="9 12" id="KW-0675">Receptor</keyword>
<reference evidence="16 17" key="2">
    <citation type="submission" date="2018-11" db="EMBL/GenBank/DDBJ databases">
        <authorList>
            <consortium name="Pathogen Informatics"/>
        </authorList>
    </citation>
    <scope>NUCLEOTIDE SEQUENCE [LARGE SCALE GENOMIC DNA]</scope>
</reference>
<evidence type="ECO:0000259" key="14">
    <source>
        <dbReference type="PROSITE" id="PS51030"/>
    </source>
</evidence>
<keyword evidence="5 12" id="KW-0862">Zinc</keyword>
<sequence length="628" mass="69942">MDSEEDISRRREATPSAERIPLRNRSPRRCAVCGDSPAKVHYGVLACFGCKGFFRRAVKDGRNKYVCRYDKKCKVDKSVRPDRDQTGKQRITRLTKDQRKVISGTMSEGESSCHLSTEPAWNDWTKHLNLDMRKTLVDLISLDMEIHKNAGSITHDAIAGFSLRSLVAERSLHERKVSRLSNVNRSSSIGVVDLSATSLWRLVEIIDWIDGVCRLANSRNERNIITVGDKVAILQHCFSQQIIYTLSAKTVMNSTTSDIFCLYSCIDDTHDKGKKDFVTRILTDFISPLRRLRPSDAELVILRAIVTMNPDIPGLSAAAKEVISEARDTFQELLFKSLKKSRPKVSFASAQFGNYLLLLPNFHALSDYLYESLRYRFKATNTSQTSPSGSYEHILNEVLNPDRAHLLDGTQISAETCDPFEQESEHVNRLPSIIQTNASPPYRYGLFTGDAVDQAISVQSGLMISPPSPGVSRTDVDTDKSAFVRMQRISQPPSISLICPSSLAVSGAQYANCLGQGLNTNYVNSLPATSACFLPNAGAAYPFICPAESSRRGFVNRPTTEERPRTLSCAPKLPLQFTKSMEEMLKPPGQTEDTVNWNRPLGSDWANDVTTPNKELVAQLFPECADSI</sequence>
<evidence type="ECO:0000256" key="12">
    <source>
        <dbReference type="RuleBase" id="RU004334"/>
    </source>
</evidence>
<evidence type="ECO:0000256" key="3">
    <source>
        <dbReference type="ARBA" id="ARBA00022723"/>
    </source>
</evidence>
<evidence type="ECO:0000256" key="8">
    <source>
        <dbReference type="ARBA" id="ARBA00023163"/>
    </source>
</evidence>
<dbReference type="PANTHER" id="PTHR47519">
    <property type="entry name" value="NUCLEAR HORMONE RECEPTOR FAMILY MEMBER NHR-31-RELATED"/>
    <property type="match status" value="1"/>
</dbReference>
<evidence type="ECO:0000313" key="18">
    <source>
        <dbReference type="WBParaSite" id="TCNE_0001063401-mRNA-1"/>
    </source>
</evidence>
<reference evidence="18" key="1">
    <citation type="submission" date="2016-06" db="UniProtKB">
        <authorList>
            <consortium name="WormBaseParasite"/>
        </authorList>
    </citation>
    <scope>IDENTIFICATION</scope>
</reference>
<dbReference type="SUPFAM" id="SSF57716">
    <property type="entry name" value="Glucocorticoid receptor-like (DNA-binding domain)"/>
    <property type="match status" value="1"/>
</dbReference>
<evidence type="ECO:0000256" key="2">
    <source>
        <dbReference type="ARBA" id="ARBA00005993"/>
    </source>
</evidence>
<dbReference type="PROSITE" id="PS51030">
    <property type="entry name" value="NUCLEAR_REC_DBD_2"/>
    <property type="match status" value="1"/>
</dbReference>
<dbReference type="GO" id="GO:0003700">
    <property type="term" value="F:DNA-binding transcription factor activity"/>
    <property type="evidence" value="ECO:0007669"/>
    <property type="project" value="InterPro"/>
</dbReference>
<evidence type="ECO:0000256" key="11">
    <source>
        <dbReference type="ARBA" id="ARBA00037512"/>
    </source>
</evidence>
<dbReference type="PROSITE" id="PS00031">
    <property type="entry name" value="NUCLEAR_REC_DBD_1"/>
    <property type="match status" value="1"/>
</dbReference>
<dbReference type="GO" id="GO:0005634">
    <property type="term" value="C:nucleus"/>
    <property type="evidence" value="ECO:0007669"/>
    <property type="project" value="UniProtKB-SubCell"/>
</dbReference>
<keyword evidence="3 12" id="KW-0479">Metal-binding</keyword>
<keyword evidence="10 12" id="KW-0539">Nucleus</keyword>
<dbReference type="GO" id="GO:0000978">
    <property type="term" value="F:RNA polymerase II cis-regulatory region sequence-specific DNA binding"/>
    <property type="evidence" value="ECO:0007669"/>
    <property type="project" value="InterPro"/>
</dbReference>
<dbReference type="InterPro" id="IPR049636">
    <property type="entry name" value="HNF4-like_DBD"/>
</dbReference>
<dbReference type="Pfam" id="PF00105">
    <property type="entry name" value="zf-C4"/>
    <property type="match status" value="1"/>
</dbReference>
<keyword evidence="17" id="KW-1185">Reference proteome</keyword>
<keyword evidence="6 12" id="KW-0805">Transcription regulation</keyword>
<comment type="similarity">
    <text evidence="2 12">Belongs to the nuclear hormone receptor family.</text>
</comment>
<evidence type="ECO:0000256" key="9">
    <source>
        <dbReference type="ARBA" id="ARBA00023170"/>
    </source>
</evidence>
<feature type="region of interest" description="Disordered" evidence="13">
    <location>
        <begin position="1"/>
        <end position="20"/>
    </location>
</feature>
<gene>
    <name evidence="16" type="ORF">TCNE_LOCUS10634</name>
</gene>
<evidence type="ECO:0000256" key="7">
    <source>
        <dbReference type="ARBA" id="ARBA00023125"/>
    </source>
</evidence>
<dbReference type="PRINTS" id="PR00047">
    <property type="entry name" value="STROIDFINGER"/>
</dbReference>
<dbReference type="PANTHER" id="PTHR47519:SF1">
    <property type="entry name" value="NUCLEAR HORMONE RECEPTOR FAMILY MEMBER NHR-31"/>
    <property type="match status" value="1"/>
</dbReference>
<dbReference type="InterPro" id="IPR035500">
    <property type="entry name" value="NHR-like_dom_sf"/>
</dbReference>
<dbReference type="SUPFAM" id="SSF48508">
    <property type="entry name" value="Nuclear receptor ligand-binding domain"/>
    <property type="match status" value="1"/>
</dbReference>
<dbReference type="Pfam" id="PF00104">
    <property type="entry name" value="Hormone_recep"/>
    <property type="match status" value="1"/>
</dbReference>
<feature type="compositionally biased region" description="Basic and acidic residues" evidence="13">
    <location>
        <begin position="1"/>
        <end position="13"/>
    </location>
</feature>
<evidence type="ECO:0000313" key="16">
    <source>
        <dbReference type="EMBL" id="VDM41955.1"/>
    </source>
</evidence>
<dbReference type="WBParaSite" id="TCNE_0001063401-mRNA-1">
    <property type="protein sequence ID" value="TCNE_0001063401-mRNA-1"/>
    <property type="gene ID" value="TCNE_0001063401"/>
</dbReference>
<dbReference type="EMBL" id="UYWY01020566">
    <property type="protein sequence ID" value="VDM41955.1"/>
    <property type="molecule type" value="Genomic_DNA"/>
</dbReference>
<feature type="domain" description="NR LBD" evidence="15">
    <location>
        <begin position="162"/>
        <end position="395"/>
    </location>
</feature>
<evidence type="ECO:0000259" key="15">
    <source>
        <dbReference type="PROSITE" id="PS51843"/>
    </source>
</evidence>
<protein>
    <submittedName>
        <fullName evidence="18">Nuclear receptor</fullName>
    </submittedName>
</protein>
<evidence type="ECO:0000256" key="1">
    <source>
        <dbReference type="ARBA" id="ARBA00004123"/>
    </source>
</evidence>
<comment type="subcellular location">
    <subcellularLocation>
        <location evidence="1 12">Nucleus</location>
    </subcellularLocation>
</comment>
<proteinExistence type="inferred from homology"/>
<organism evidence="17 18">
    <name type="scientific">Toxocara canis</name>
    <name type="common">Canine roundworm</name>
    <dbReference type="NCBI Taxonomy" id="6265"/>
    <lineage>
        <taxon>Eukaryota</taxon>
        <taxon>Metazoa</taxon>
        <taxon>Ecdysozoa</taxon>
        <taxon>Nematoda</taxon>
        <taxon>Chromadorea</taxon>
        <taxon>Rhabditida</taxon>
        <taxon>Spirurina</taxon>
        <taxon>Ascaridomorpha</taxon>
        <taxon>Ascaridoidea</taxon>
        <taxon>Toxocaridae</taxon>
        <taxon>Toxocara</taxon>
    </lineage>
</organism>
<accession>A0A183UQ64</accession>
<comment type="function">
    <text evidence="11">Orphan nuclear receptor.</text>
</comment>
<dbReference type="Proteomes" id="UP000050794">
    <property type="component" value="Unassembled WGS sequence"/>
</dbReference>
<dbReference type="Gene3D" id="3.30.50.10">
    <property type="entry name" value="Erythroid Transcription Factor GATA-1, subunit A"/>
    <property type="match status" value="1"/>
</dbReference>
<dbReference type="InterPro" id="IPR001628">
    <property type="entry name" value="Znf_hrmn_rcpt"/>
</dbReference>
<keyword evidence="7 12" id="KW-0238">DNA-binding</keyword>
<evidence type="ECO:0000256" key="6">
    <source>
        <dbReference type="ARBA" id="ARBA00023015"/>
    </source>
</evidence>
<dbReference type="InterPro" id="IPR000536">
    <property type="entry name" value="Nucl_hrmn_rcpt_lig-bd"/>
</dbReference>
<evidence type="ECO:0000256" key="4">
    <source>
        <dbReference type="ARBA" id="ARBA00022771"/>
    </source>
</evidence>
<feature type="domain" description="Nuclear receptor" evidence="14">
    <location>
        <begin position="27"/>
        <end position="112"/>
    </location>
</feature>
<dbReference type="SMART" id="SM00399">
    <property type="entry name" value="ZnF_C4"/>
    <property type="match status" value="1"/>
</dbReference>
<keyword evidence="4 12" id="KW-0863">Zinc-finger</keyword>
<evidence type="ECO:0000256" key="10">
    <source>
        <dbReference type="ARBA" id="ARBA00023242"/>
    </source>
</evidence>
<evidence type="ECO:0000313" key="17">
    <source>
        <dbReference type="Proteomes" id="UP000050794"/>
    </source>
</evidence>
<dbReference type="CDD" id="cd06960">
    <property type="entry name" value="NR_DBD_HNF4A"/>
    <property type="match status" value="1"/>
</dbReference>
<dbReference type="InterPro" id="IPR052496">
    <property type="entry name" value="Orphan_Nuclear_Rcpt"/>
</dbReference>
<dbReference type="GO" id="GO:0008270">
    <property type="term" value="F:zinc ion binding"/>
    <property type="evidence" value="ECO:0007669"/>
    <property type="project" value="UniProtKB-KW"/>
</dbReference>
<name>A0A183UQ64_TOXCA</name>
<dbReference type="Gene3D" id="1.10.565.10">
    <property type="entry name" value="Retinoid X Receptor"/>
    <property type="match status" value="1"/>
</dbReference>
<dbReference type="SMART" id="SM00430">
    <property type="entry name" value="HOLI"/>
    <property type="match status" value="1"/>
</dbReference>
<dbReference type="AlphaFoldDB" id="A0A183UQ64"/>
<evidence type="ECO:0000256" key="5">
    <source>
        <dbReference type="ARBA" id="ARBA00022833"/>
    </source>
</evidence>
<dbReference type="PROSITE" id="PS51843">
    <property type="entry name" value="NR_LBD"/>
    <property type="match status" value="1"/>
</dbReference>
<dbReference type="InterPro" id="IPR013088">
    <property type="entry name" value="Znf_NHR/GATA"/>
</dbReference>
<evidence type="ECO:0000256" key="13">
    <source>
        <dbReference type="SAM" id="MobiDB-lite"/>
    </source>
</evidence>
<keyword evidence="8 12" id="KW-0804">Transcription</keyword>